<proteinExistence type="predicted"/>
<dbReference type="EMBL" id="VXIV02002003">
    <property type="protein sequence ID" value="KAF6027967.1"/>
    <property type="molecule type" value="Genomic_DNA"/>
</dbReference>
<dbReference type="AlphaFoldDB" id="A0A7J7JB57"/>
<evidence type="ECO:0000313" key="2">
    <source>
        <dbReference type="EMBL" id="KAF6027967.1"/>
    </source>
</evidence>
<reference evidence="1 3" key="2">
    <citation type="submission" date="2020-06" db="EMBL/GenBank/DDBJ databases">
        <title>Draft genome of Bugula neritina, a colonial animal packing powerful symbionts and potential medicines.</title>
        <authorList>
            <person name="Rayko M."/>
        </authorList>
    </citation>
    <scope>NUCLEOTIDE SEQUENCE [LARGE SCALE GENOMIC DNA]</scope>
    <source>
        <strain evidence="1">Kwan_BN1</strain>
    </source>
</reference>
<evidence type="ECO:0000313" key="1">
    <source>
        <dbReference type="EMBL" id="KAF6023489.1"/>
    </source>
</evidence>
<protein>
    <submittedName>
        <fullName evidence="1">Uncharacterized protein</fullName>
    </submittedName>
</protein>
<organism evidence="1 3">
    <name type="scientific">Bugula neritina</name>
    <name type="common">Brown bryozoan</name>
    <name type="synonym">Sertularia neritina</name>
    <dbReference type="NCBI Taxonomy" id="10212"/>
    <lineage>
        <taxon>Eukaryota</taxon>
        <taxon>Metazoa</taxon>
        <taxon>Spiralia</taxon>
        <taxon>Lophotrochozoa</taxon>
        <taxon>Bryozoa</taxon>
        <taxon>Gymnolaemata</taxon>
        <taxon>Cheilostomatida</taxon>
        <taxon>Flustrina</taxon>
        <taxon>Buguloidea</taxon>
        <taxon>Bugulidae</taxon>
        <taxon>Bugula</taxon>
    </lineage>
</organism>
<dbReference type="Proteomes" id="UP000593567">
    <property type="component" value="Unassembled WGS sequence"/>
</dbReference>
<name>A0A7J7JB57_BUGNE</name>
<reference evidence="1 3" key="1">
    <citation type="submission" date="2019-09" db="EMBL/GenBank/DDBJ databases">
        <authorList>
            <person name="Raiko M."/>
            <person name="Komissarov A."/>
            <person name="Rhodes A."/>
            <person name="Kliver S."/>
            <person name="Lim-Fong G."/>
            <person name="Kwan J."/>
            <person name="O'Brien S.J."/>
            <person name="Lopez J.V."/>
        </authorList>
    </citation>
    <scope>NUCLEOTIDE SEQUENCE [LARGE SCALE GENOMIC DNA]</scope>
    <source>
        <strain evidence="1">Kwan_BN1</strain>
    </source>
</reference>
<accession>A0A7J7JB57</accession>
<gene>
    <name evidence="2" type="ORF">EB796_013718</name>
    <name evidence="1" type="ORF">EB796_018202</name>
</gene>
<keyword evidence="3" id="KW-1185">Reference proteome</keyword>
<comment type="caution">
    <text evidence="1">The sequence shown here is derived from an EMBL/GenBank/DDBJ whole genome shotgun (WGS) entry which is preliminary data.</text>
</comment>
<dbReference type="EMBL" id="VXIV02002706">
    <property type="protein sequence ID" value="KAF6023489.1"/>
    <property type="molecule type" value="Genomic_DNA"/>
</dbReference>
<evidence type="ECO:0000313" key="3">
    <source>
        <dbReference type="Proteomes" id="UP000593567"/>
    </source>
</evidence>
<sequence>MEEYDIMQRANIFLNNIKPDKELCLAPGESRPEELLACSMSYLDAPIYEYQNDGAYTLQHHANPQPVYVIDERSYVVFKENKNRIVLPLG</sequence>